<accession>A0A1M6R2J9</accession>
<evidence type="ECO:0000256" key="1">
    <source>
        <dbReference type="SAM" id="MobiDB-lite"/>
    </source>
</evidence>
<protein>
    <submittedName>
        <fullName evidence="2">Uncharacterized protein</fullName>
    </submittedName>
</protein>
<gene>
    <name evidence="2" type="ORF">SAMN02745194_04574</name>
</gene>
<dbReference type="SUPFAM" id="SSF52540">
    <property type="entry name" value="P-loop containing nucleoside triphosphate hydrolases"/>
    <property type="match status" value="1"/>
</dbReference>
<reference evidence="2 3" key="1">
    <citation type="submission" date="2016-11" db="EMBL/GenBank/DDBJ databases">
        <authorList>
            <person name="Jaros S."/>
            <person name="Januszkiewicz K."/>
            <person name="Wedrychowicz H."/>
        </authorList>
    </citation>
    <scope>NUCLEOTIDE SEQUENCE [LARGE SCALE GENOMIC DNA]</scope>
    <source>
        <strain evidence="2 3">DSM 14916</strain>
    </source>
</reference>
<name>A0A1M6R2J9_9PROT</name>
<dbReference type="Proteomes" id="UP000184387">
    <property type="component" value="Unassembled WGS sequence"/>
</dbReference>
<dbReference type="InterPro" id="IPR027417">
    <property type="entry name" value="P-loop_NTPase"/>
</dbReference>
<dbReference type="AlphaFoldDB" id="A0A1M6R2J9"/>
<organism evidence="2 3">
    <name type="scientific">Muricoccus roseus</name>
    <dbReference type="NCBI Taxonomy" id="198092"/>
    <lineage>
        <taxon>Bacteria</taxon>
        <taxon>Pseudomonadati</taxon>
        <taxon>Pseudomonadota</taxon>
        <taxon>Alphaproteobacteria</taxon>
        <taxon>Acetobacterales</taxon>
        <taxon>Roseomonadaceae</taxon>
        <taxon>Muricoccus</taxon>
    </lineage>
</organism>
<feature type="region of interest" description="Disordered" evidence="1">
    <location>
        <begin position="1"/>
        <end position="22"/>
    </location>
</feature>
<evidence type="ECO:0000313" key="2">
    <source>
        <dbReference type="EMBL" id="SHK26672.1"/>
    </source>
</evidence>
<sequence>MKSTPTAAPQPAPSPATGPRLFGRARSIEGEREIPVGPAARPREDAAMALPTAPAVDLGDGPKALFVMGPGRSGKTTLLRYILEEARPGKPAPIAAALDPQNRSLASFVNDVAQPDTTDPVGVARWAEELLGFVMAEKQSALLDMGGGDLSMGKLLEDVPDLAGSLEESGVQPVALYTLSPRVDDLGVLAGYEAQGFQPKATALILNAGLADPTMPREDAFARVLRHSAFRTAVERGAVTIWMPRLDAGVAAEIEGKRLRFGQARDGQAPTDQPGAILGPFDRSRVRKWMADMAAALLPIRSWIP</sequence>
<dbReference type="STRING" id="198092.SAMN02745194_04574"/>
<evidence type="ECO:0000313" key="3">
    <source>
        <dbReference type="Proteomes" id="UP000184387"/>
    </source>
</evidence>
<proteinExistence type="predicted"/>
<dbReference type="RefSeq" id="WP_073139381.1">
    <property type="nucleotide sequence ID" value="NZ_FQZF01000040.1"/>
</dbReference>
<dbReference type="EMBL" id="FQZF01000040">
    <property type="protein sequence ID" value="SHK26672.1"/>
    <property type="molecule type" value="Genomic_DNA"/>
</dbReference>
<keyword evidence="3" id="KW-1185">Reference proteome</keyword>
<dbReference type="OrthoDB" id="7269400at2"/>